<dbReference type="STRING" id="553175.POREN0001_1137"/>
<dbReference type="RefSeq" id="WP_004332111.1">
    <property type="nucleotide sequence ID" value="NZ_ACNN01000005.1"/>
</dbReference>
<reference evidence="1 2" key="1">
    <citation type="submission" date="2009-04" db="EMBL/GenBank/DDBJ databases">
        <authorList>
            <person name="Sebastian Y."/>
            <person name="Madupu R."/>
            <person name="Durkin A.S."/>
            <person name="Torralba M."/>
            <person name="Methe B."/>
            <person name="Sutton G.G."/>
            <person name="Strausberg R.L."/>
            <person name="Nelson K.E."/>
        </authorList>
    </citation>
    <scope>NUCLEOTIDE SEQUENCE [LARGE SCALE GENOMIC DNA]</scope>
    <source>
        <strain evidence="2">ATCC 35406 / BCRC 14492 / JCM 8526 / NCTC 13058 / HG 370</strain>
    </source>
</reference>
<evidence type="ECO:0008006" key="3">
    <source>
        <dbReference type="Google" id="ProtNLM"/>
    </source>
</evidence>
<dbReference type="EMBL" id="ACNN01000005">
    <property type="protein sequence ID" value="EEN83644.1"/>
    <property type="molecule type" value="Genomic_DNA"/>
</dbReference>
<dbReference type="GeneID" id="93365461"/>
<dbReference type="InterPro" id="IPR021670">
    <property type="entry name" value="DUF3256"/>
</dbReference>
<gene>
    <name evidence="1" type="ORF">POREN0001_1137</name>
</gene>
<dbReference type="AlphaFoldDB" id="C3J7P8"/>
<keyword evidence="2" id="KW-1185">Reference proteome</keyword>
<name>C3J7P8_POREA</name>
<dbReference type="Proteomes" id="UP000004295">
    <property type="component" value="Unassembled WGS sequence"/>
</dbReference>
<sequence>MQKRNFVHPLFVGLFTFLWIALPHSSLRAQSLEELIVALPEGTIPFLDVEARESLLKAEPTQEVEVQALGALLVLKVEDRTKRFLSFGTGVLSFEMVALPHSGGDILCCIATIKEPFVYSSISFFNKRGETLPPESFLPSCPITDLLLPEASDQDRAKVFGLSRYIFFSSSEEILNVSLVPESAPTEEKKEHWRTLLRPEPLRLKWRRKAFQLK</sequence>
<evidence type="ECO:0000313" key="2">
    <source>
        <dbReference type="Proteomes" id="UP000004295"/>
    </source>
</evidence>
<dbReference type="Pfam" id="PF11644">
    <property type="entry name" value="DUF3256"/>
    <property type="match status" value="1"/>
</dbReference>
<proteinExistence type="predicted"/>
<accession>C3J7P8</accession>
<protein>
    <recommendedName>
        <fullName evidence="3">DUF3256 domain-containing protein</fullName>
    </recommendedName>
</protein>
<comment type="caution">
    <text evidence="1">The sequence shown here is derived from an EMBL/GenBank/DDBJ whole genome shotgun (WGS) entry which is preliminary data.</text>
</comment>
<dbReference type="SUPFAM" id="SSF160925">
    <property type="entry name" value="PG1388-like"/>
    <property type="match status" value="1"/>
</dbReference>
<organism evidence="1 2">
    <name type="scientific">Porphyromonas endodontalis (strain ATCC 35406 / DSM 24491 / JCM 8526 / CCUG 16442 / BCRC 14492 / NCTC 13058 / HG 370)</name>
    <name type="common">Bacteroides endodontalis</name>
    <dbReference type="NCBI Taxonomy" id="553175"/>
    <lineage>
        <taxon>Bacteria</taxon>
        <taxon>Pseudomonadati</taxon>
        <taxon>Bacteroidota</taxon>
        <taxon>Bacteroidia</taxon>
        <taxon>Bacteroidales</taxon>
        <taxon>Porphyromonadaceae</taxon>
        <taxon>Porphyromonas</taxon>
    </lineage>
</organism>
<evidence type="ECO:0000313" key="1">
    <source>
        <dbReference type="EMBL" id="EEN83644.1"/>
    </source>
</evidence>